<dbReference type="Proteomes" id="UP000192660">
    <property type="component" value="Unassembled WGS sequence"/>
</dbReference>
<dbReference type="RefSeq" id="WP_020373256.1">
    <property type="nucleotide sequence ID" value="NZ_FWWY01000001.1"/>
</dbReference>
<dbReference type="EMBL" id="FWWY01000001">
    <property type="protein sequence ID" value="SMC06255.1"/>
    <property type="molecule type" value="Genomic_DNA"/>
</dbReference>
<name>A0A1W1WJ33_SULTA</name>
<feature type="transmembrane region" description="Helical" evidence="1">
    <location>
        <begin position="32"/>
        <end position="54"/>
    </location>
</feature>
<protein>
    <submittedName>
        <fullName evidence="2">Uncharacterized protein</fullName>
    </submittedName>
</protein>
<dbReference type="AlphaFoldDB" id="A0A1W1WJ33"/>
<sequence length="221" mass="24882">MSELGSHMTPAKLPEDLPPRKKKLWHVERPHWYWPWWVILSLIVATLMAISYFMGMIATLSSAHTLLTNLHQQLNAIASEKAHLDKEAQLLGVLQNLKSGHWSSPLAWAILAPQGLWLLSGLILGTGITALFYHRRIKLSSPVGRTASPLETAEFTSAYHQEPPQSESFVSKPVSHPSWLREFVGLVLWVVIVAGLAFLIVHTGMMWQHLPSHLSNLSRWL</sequence>
<proteinExistence type="predicted"/>
<reference evidence="3" key="1">
    <citation type="submission" date="2017-04" db="EMBL/GenBank/DDBJ databases">
        <authorList>
            <person name="Varghese N."/>
            <person name="Submissions S."/>
        </authorList>
    </citation>
    <scope>NUCLEOTIDE SEQUENCE [LARGE SCALE GENOMIC DNA]</scope>
    <source>
        <strain evidence="3">DSM 9293</strain>
    </source>
</reference>
<feature type="transmembrane region" description="Helical" evidence="1">
    <location>
        <begin position="183"/>
        <end position="207"/>
    </location>
</feature>
<gene>
    <name evidence="2" type="ORF">SAMN00768000_2714</name>
</gene>
<keyword evidence="1" id="KW-0812">Transmembrane</keyword>
<dbReference type="OrthoDB" id="2086053at2"/>
<evidence type="ECO:0000313" key="3">
    <source>
        <dbReference type="Proteomes" id="UP000192660"/>
    </source>
</evidence>
<accession>A0A1W1WJ33</accession>
<organism evidence="2 3">
    <name type="scientific">Sulfobacillus thermosulfidooxidans (strain DSM 9293 / VKM B-1269 / AT-1)</name>
    <dbReference type="NCBI Taxonomy" id="929705"/>
    <lineage>
        <taxon>Bacteria</taxon>
        <taxon>Bacillati</taxon>
        <taxon>Bacillota</taxon>
        <taxon>Clostridia</taxon>
        <taxon>Eubacteriales</taxon>
        <taxon>Clostridiales Family XVII. Incertae Sedis</taxon>
        <taxon>Sulfobacillus</taxon>
    </lineage>
</organism>
<evidence type="ECO:0000256" key="1">
    <source>
        <dbReference type="SAM" id="Phobius"/>
    </source>
</evidence>
<keyword evidence="1" id="KW-1133">Transmembrane helix</keyword>
<keyword evidence="3" id="KW-1185">Reference proteome</keyword>
<keyword evidence="1" id="KW-0472">Membrane</keyword>
<evidence type="ECO:0000313" key="2">
    <source>
        <dbReference type="EMBL" id="SMC06255.1"/>
    </source>
</evidence>
<feature type="transmembrane region" description="Helical" evidence="1">
    <location>
        <begin position="106"/>
        <end position="133"/>
    </location>
</feature>